<accession>A0A5N8WXZ1</accession>
<gene>
    <name evidence="2" type="ORF">FPZ41_28255</name>
</gene>
<feature type="region of interest" description="Disordered" evidence="1">
    <location>
        <begin position="53"/>
        <end position="112"/>
    </location>
</feature>
<feature type="region of interest" description="Disordered" evidence="1">
    <location>
        <begin position="1"/>
        <end position="21"/>
    </location>
</feature>
<keyword evidence="3" id="KW-1185">Reference proteome</keyword>
<dbReference type="EMBL" id="VMNX01000129">
    <property type="protein sequence ID" value="MPY52253.1"/>
    <property type="molecule type" value="Genomic_DNA"/>
</dbReference>
<protein>
    <submittedName>
        <fullName evidence="2">Uncharacterized protein</fullName>
    </submittedName>
</protein>
<organism evidence="2 3">
    <name type="scientific">Streptomyces acidicola</name>
    <dbReference type="NCBI Taxonomy" id="2596892"/>
    <lineage>
        <taxon>Bacteria</taxon>
        <taxon>Bacillati</taxon>
        <taxon>Actinomycetota</taxon>
        <taxon>Actinomycetes</taxon>
        <taxon>Kitasatosporales</taxon>
        <taxon>Streptomycetaceae</taxon>
        <taxon>Streptomyces</taxon>
    </lineage>
</organism>
<feature type="compositionally biased region" description="Low complexity" evidence="1">
    <location>
        <begin position="53"/>
        <end position="63"/>
    </location>
</feature>
<proteinExistence type="predicted"/>
<dbReference type="Proteomes" id="UP000373149">
    <property type="component" value="Unassembled WGS sequence"/>
</dbReference>
<name>A0A5N8WXZ1_9ACTN</name>
<reference evidence="2 3" key="1">
    <citation type="submission" date="2019-09" db="EMBL/GenBank/DDBJ databases">
        <authorList>
            <person name="Duangmal K."/>
            <person name="Teo W.F.A."/>
            <person name="Lipun K."/>
        </authorList>
    </citation>
    <scope>NUCLEOTIDE SEQUENCE [LARGE SCALE GENOMIC DNA]</scope>
    <source>
        <strain evidence="2 3">K1PN6</strain>
    </source>
</reference>
<feature type="compositionally biased region" description="Polar residues" evidence="1">
    <location>
        <begin position="86"/>
        <end position="96"/>
    </location>
</feature>
<comment type="caution">
    <text evidence="2">The sequence shown here is derived from an EMBL/GenBank/DDBJ whole genome shotgun (WGS) entry which is preliminary data.</text>
</comment>
<evidence type="ECO:0000256" key="1">
    <source>
        <dbReference type="SAM" id="MobiDB-lite"/>
    </source>
</evidence>
<evidence type="ECO:0000313" key="3">
    <source>
        <dbReference type="Proteomes" id="UP000373149"/>
    </source>
</evidence>
<dbReference type="AlphaFoldDB" id="A0A5N8WXZ1"/>
<evidence type="ECO:0000313" key="2">
    <source>
        <dbReference type="EMBL" id="MPY52253.1"/>
    </source>
</evidence>
<sequence>MVEPGRPEEPDGFGARALGGRRGGVRWSAVGRYAALLVAHAAIMAAVMEAVSAGPAAAPGDSAGCRTTTSEGPCPRLLRGHGPSRAQPSRVQPNRWSESRAVHGRLSPQRGS</sequence>